<comment type="caution">
    <text evidence="1">The sequence shown here is derived from an EMBL/GenBank/DDBJ whole genome shotgun (WGS) entry which is preliminary data.</text>
</comment>
<protein>
    <submittedName>
        <fullName evidence="1">Uncharacterized protein</fullName>
    </submittedName>
</protein>
<evidence type="ECO:0000313" key="2">
    <source>
        <dbReference type="Proteomes" id="UP001161409"/>
    </source>
</evidence>
<sequence length="258" mass="29386">MYLMPSDLKIGCDRTFATGNSNYFVKFILNKVRSGYSIEPLIDWLVEVLDRRRAAILPVWDYPRYGGSRIEAKYRWICYGMTSGIVAWAKSLTDLSKDQMLHTLQTALQYQGHQVVGAPIDLSDNEWWRGIVWQERLESSKAEEFDRCTLPQGFHFTLGYLEAITEGLLQIQARNACLLVASGINEALRALCKLVMEVKAAMFLAFNGEYLDSPDLLPQRQQTVGWILQREREAENRIAGLIVRLEEEGHSPDEPPAA</sequence>
<dbReference type="EMBL" id="BSNF01000008">
    <property type="protein sequence ID" value="GLQ07024.1"/>
    <property type="molecule type" value="Genomic_DNA"/>
</dbReference>
<evidence type="ECO:0000313" key="1">
    <source>
        <dbReference type="EMBL" id="GLQ07024.1"/>
    </source>
</evidence>
<gene>
    <name evidence="1" type="ORF">GCM10007924_22450</name>
</gene>
<reference evidence="1" key="2">
    <citation type="submission" date="2023-01" db="EMBL/GenBank/DDBJ databases">
        <title>Draft genome sequence of Sneathiella chinensis strain NBRC 103408.</title>
        <authorList>
            <person name="Sun Q."/>
            <person name="Mori K."/>
        </authorList>
    </citation>
    <scope>NUCLEOTIDE SEQUENCE</scope>
    <source>
        <strain evidence="1">NBRC 103408</strain>
    </source>
</reference>
<reference evidence="1" key="1">
    <citation type="journal article" date="2014" name="Int. J. Syst. Evol. Microbiol.">
        <title>Complete genome of a new Firmicutes species belonging to the dominant human colonic microbiota ('Ruminococcus bicirculans') reveals two chromosomes and a selective capacity to utilize plant glucans.</title>
        <authorList>
            <consortium name="NISC Comparative Sequencing Program"/>
            <person name="Wegmann U."/>
            <person name="Louis P."/>
            <person name="Goesmann A."/>
            <person name="Henrissat B."/>
            <person name="Duncan S.H."/>
            <person name="Flint H.J."/>
        </authorList>
    </citation>
    <scope>NUCLEOTIDE SEQUENCE</scope>
    <source>
        <strain evidence="1">NBRC 103408</strain>
    </source>
</reference>
<name>A0ABQ5U4F6_9PROT</name>
<proteinExistence type="predicted"/>
<dbReference type="Proteomes" id="UP001161409">
    <property type="component" value="Unassembled WGS sequence"/>
</dbReference>
<keyword evidence="2" id="KW-1185">Reference proteome</keyword>
<organism evidence="1 2">
    <name type="scientific">Sneathiella chinensis</name>
    <dbReference type="NCBI Taxonomy" id="349750"/>
    <lineage>
        <taxon>Bacteria</taxon>
        <taxon>Pseudomonadati</taxon>
        <taxon>Pseudomonadota</taxon>
        <taxon>Alphaproteobacteria</taxon>
        <taxon>Sneathiellales</taxon>
        <taxon>Sneathiellaceae</taxon>
        <taxon>Sneathiella</taxon>
    </lineage>
</organism>
<accession>A0ABQ5U4F6</accession>